<dbReference type="PANTHER" id="PTHR36216:SF1">
    <property type="entry name" value="HTH ARSR-TYPE DOMAIN-CONTAINING PROTEIN"/>
    <property type="match status" value="1"/>
</dbReference>
<dbReference type="Pfam" id="PF24266">
    <property type="entry name" value="HTH_HVO_0163_N"/>
    <property type="match status" value="1"/>
</dbReference>
<feature type="domain" description="HTH arsR-type" evidence="1">
    <location>
        <begin position="74"/>
        <end position="169"/>
    </location>
</feature>
<dbReference type="SUPFAM" id="SSF46785">
    <property type="entry name" value="Winged helix' DNA-binding domain"/>
    <property type="match status" value="2"/>
</dbReference>
<dbReference type="EMBL" id="NHPD01000015">
    <property type="protein sequence ID" value="OYR75485.1"/>
    <property type="molecule type" value="Genomic_DNA"/>
</dbReference>
<reference evidence="4 5" key="1">
    <citation type="journal article" date="2014" name="Front. Microbiol.">
        <title>Population and genomic analysis of the genus Halorubrum.</title>
        <authorList>
            <person name="Fullmer M.S."/>
            <person name="Soucy S.M."/>
            <person name="Swithers K.S."/>
            <person name="Makkay A.M."/>
            <person name="Wheeler R."/>
            <person name="Ventosa A."/>
            <person name="Gogarten J.P."/>
            <person name="Papke R.T."/>
        </authorList>
    </citation>
    <scope>NUCLEOTIDE SEQUENCE [LARGE SCALE GENOMIC DNA]</scope>
    <source>
        <strain evidence="3 5">Ec15</strain>
        <strain evidence="2 4">Ga2p</strain>
    </source>
</reference>
<comment type="caution">
    <text evidence="3">The sequence shown here is derived from an EMBL/GenBank/DDBJ whole genome shotgun (WGS) entry which is preliminary data.</text>
</comment>
<dbReference type="PROSITE" id="PS50987">
    <property type="entry name" value="HTH_ARSR_2"/>
    <property type="match status" value="1"/>
</dbReference>
<dbReference type="InterPro" id="IPR056504">
    <property type="entry name" value="HTH_HVO_0163_N"/>
</dbReference>
<dbReference type="PANTHER" id="PTHR36216">
    <property type="entry name" value="TRANSCRIPTIONAL REGULATOR, TRMB"/>
    <property type="match status" value="1"/>
</dbReference>
<dbReference type="InterPro" id="IPR001845">
    <property type="entry name" value="HTH_ArsR_DNA-bd_dom"/>
</dbReference>
<dbReference type="EMBL" id="NHPA01000046">
    <property type="protein sequence ID" value="OYR67140.1"/>
    <property type="molecule type" value="Genomic_DNA"/>
</dbReference>
<sequence length="179" mass="20877">MVRRRPQDGEEDILELETRKEIFEYVKANPGVHFSQAKRELDMETGLLQHHLDTLENYDVLMSEDHQGKRRLFVAEELDSEEREILSSLRYETTRHVLLFLIQEETARNGAIAEEVGVAPATVSWHVSRLVEEEIISEVRDGRTTLYTVADEELTMQLLVRYQESFVDRAVDNVLDFWG</sequence>
<dbReference type="RefSeq" id="WP_094494464.1">
    <property type="nucleotide sequence ID" value="NZ_NHPA01000046.1"/>
</dbReference>
<dbReference type="GO" id="GO:0003700">
    <property type="term" value="F:DNA-binding transcription factor activity"/>
    <property type="evidence" value="ECO:0007669"/>
    <property type="project" value="InterPro"/>
</dbReference>
<proteinExistence type="predicted"/>
<organism evidence="3 5">
    <name type="scientific">Halorubrum ezzemoulense</name>
    <name type="common">Halorubrum chaoviator</name>
    <dbReference type="NCBI Taxonomy" id="337243"/>
    <lineage>
        <taxon>Archaea</taxon>
        <taxon>Methanobacteriati</taxon>
        <taxon>Methanobacteriota</taxon>
        <taxon>Stenosarchaea group</taxon>
        <taxon>Halobacteria</taxon>
        <taxon>Halobacteriales</taxon>
        <taxon>Haloferacaceae</taxon>
        <taxon>Halorubrum</taxon>
    </lineage>
</organism>
<evidence type="ECO:0000259" key="1">
    <source>
        <dbReference type="PROSITE" id="PS50987"/>
    </source>
</evidence>
<dbReference type="Gene3D" id="1.10.10.10">
    <property type="entry name" value="Winged helix-like DNA-binding domain superfamily/Winged helix DNA-binding domain"/>
    <property type="match status" value="2"/>
</dbReference>
<name>A0A256K326_HALEZ</name>
<protein>
    <recommendedName>
        <fullName evidence="1">HTH arsR-type domain-containing protein</fullName>
    </recommendedName>
</protein>
<dbReference type="InterPro" id="IPR036390">
    <property type="entry name" value="WH_DNA-bd_sf"/>
</dbReference>
<dbReference type="SMART" id="SM00418">
    <property type="entry name" value="HTH_ARSR"/>
    <property type="match status" value="1"/>
</dbReference>
<gene>
    <name evidence="3" type="ORF">DJ76_02435</name>
    <name evidence="2" type="ORF">DJ79_10265</name>
</gene>
<dbReference type="Proteomes" id="UP000215607">
    <property type="component" value="Unassembled WGS sequence"/>
</dbReference>
<dbReference type="CDD" id="cd00090">
    <property type="entry name" value="HTH_ARSR"/>
    <property type="match status" value="1"/>
</dbReference>
<evidence type="ECO:0000313" key="3">
    <source>
        <dbReference type="EMBL" id="OYR75485.1"/>
    </source>
</evidence>
<dbReference type="Proteomes" id="UP000216925">
    <property type="component" value="Unassembled WGS sequence"/>
</dbReference>
<evidence type="ECO:0000313" key="5">
    <source>
        <dbReference type="Proteomes" id="UP000216925"/>
    </source>
</evidence>
<dbReference type="InterPro" id="IPR011991">
    <property type="entry name" value="ArsR-like_HTH"/>
</dbReference>
<reference evidence="3" key="2">
    <citation type="submission" date="2017-05" db="EMBL/GenBank/DDBJ databases">
        <authorList>
            <person name="Song R."/>
            <person name="Chenine A.L."/>
            <person name="Ruprecht R.M."/>
        </authorList>
    </citation>
    <scope>NUCLEOTIDE SEQUENCE</scope>
    <source>
        <strain evidence="3">Ec15</strain>
        <strain evidence="2">Ga2p</strain>
    </source>
</reference>
<dbReference type="Pfam" id="PF13412">
    <property type="entry name" value="HTH_24"/>
    <property type="match status" value="1"/>
</dbReference>
<dbReference type="AlphaFoldDB" id="A0A256K326"/>
<evidence type="ECO:0000313" key="2">
    <source>
        <dbReference type="EMBL" id="OYR67140.1"/>
    </source>
</evidence>
<dbReference type="InterPro" id="IPR036388">
    <property type="entry name" value="WH-like_DNA-bd_sf"/>
</dbReference>
<accession>A0A256K326</accession>
<evidence type="ECO:0000313" key="4">
    <source>
        <dbReference type="Proteomes" id="UP000215607"/>
    </source>
</evidence>